<protein>
    <submittedName>
        <fullName evidence="1">Uncharacterized protein</fullName>
    </submittedName>
</protein>
<dbReference type="AlphaFoldDB" id="A0A1L3LW89"/>
<evidence type="ECO:0000313" key="1">
    <source>
        <dbReference type="EMBL" id="APG94367.1"/>
    </source>
</evidence>
<name>A0A1L3LW89_9HYPH</name>
<dbReference type="KEGG" id="same:SAMCFNEI73_pC0647"/>
<sequence>MGAVQRNLPPFGREVSEEWLCEREVHRGARLKKAGGGRVEIVKSRAVESAMPEPL</sequence>
<accession>A0A1L3LW89</accession>
<organism evidence="1 2">
    <name type="scientific">Sinorhizobium americanum</name>
    <dbReference type="NCBI Taxonomy" id="194963"/>
    <lineage>
        <taxon>Bacteria</taxon>
        <taxon>Pseudomonadati</taxon>
        <taxon>Pseudomonadota</taxon>
        <taxon>Alphaproteobacteria</taxon>
        <taxon>Hyphomicrobiales</taxon>
        <taxon>Rhizobiaceae</taxon>
        <taxon>Sinorhizobium/Ensifer group</taxon>
        <taxon>Sinorhizobium</taxon>
    </lineage>
</organism>
<proteinExistence type="predicted"/>
<keyword evidence="1" id="KW-0614">Plasmid</keyword>
<evidence type="ECO:0000313" key="2">
    <source>
        <dbReference type="Proteomes" id="UP000182306"/>
    </source>
</evidence>
<reference evidence="1 2" key="1">
    <citation type="submission" date="2015-10" db="EMBL/GenBank/DDBJ databases">
        <title>Genomic differences between typical nodule nitrogen-fixing rhizobial strains and those coming from bean seeds.</title>
        <authorList>
            <person name="Peralta H."/>
            <person name="Aguilar-Vera A."/>
            <person name="Diaz R."/>
            <person name="Mora Y."/>
            <person name="Martinez-Batallar G."/>
            <person name="Salazar E."/>
            <person name="Vargas-Lagunas C."/>
            <person name="Encarnacion S."/>
            <person name="Girard L."/>
            <person name="Mora J."/>
        </authorList>
    </citation>
    <scope>NUCLEOTIDE SEQUENCE [LARGE SCALE GENOMIC DNA]</scope>
    <source>
        <strain evidence="1 2">CFNEI 73</strain>
        <plasmid evidence="1 2">C</plasmid>
    </source>
</reference>
<dbReference type="Proteomes" id="UP000182306">
    <property type="component" value="Plasmid C"/>
</dbReference>
<gene>
    <name evidence="1" type="ORF">SAMCFNEI73_pC0647</name>
</gene>
<keyword evidence="2" id="KW-1185">Reference proteome</keyword>
<dbReference type="EMBL" id="CP013110">
    <property type="protein sequence ID" value="APG94367.1"/>
    <property type="molecule type" value="Genomic_DNA"/>
</dbReference>
<geneLocation type="plasmid" evidence="1 2">
    <name>C</name>
</geneLocation>